<dbReference type="GO" id="GO:0008270">
    <property type="term" value="F:zinc ion binding"/>
    <property type="evidence" value="ECO:0007669"/>
    <property type="project" value="InterPro"/>
</dbReference>
<dbReference type="GO" id="GO:0006062">
    <property type="term" value="P:sorbitol catabolic process"/>
    <property type="evidence" value="ECO:0007669"/>
    <property type="project" value="TreeGrafter"/>
</dbReference>
<dbReference type="Pfam" id="PF00106">
    <property type="entry name" value="adh_short"/>
    <property type="match status" value="1"/>
</dbReference>
<dbReference type="PANTHER" id="PTHR43161">
    <property type="entry name" value="SORBITOL DEHYDROGENASE"/>
    <property type="match status" value="1"/>
</dbReference>
<reference evidence="11 12" key="1">
    <citation type="submission" date="2018-01" db="EMBL/GenBank/DDBJ databases">
        <title>Harnessing the power of phylogenomics to disentangle the directionality and signatures of interkingdom host jumping in the parasitic fungal genus Tolypocladium.</title>
        <authorList>
            <person name="Quandt C.A."/>
            <person name="Patterson W."/>
            <person name="Spatafora J.W."/>
        </authorList>
    </citation>
    <scope>NUCLEOTIDE SEQUENCE [LARGE SCALE GENOMIC DNA]</scope>
    <source>
        <strain evidence="11 12">NRBC 100945</strain>
    </source>
</reference>
<evidence type="ECO:0000256" key="9">
    <source>
        <dbReference type="RuleBase" id="RU361277"/>
    </source>
</evidence>
<dbReference type="PRINTS" id="PR00080">
    <property type="entry name" value="SDRFAMILY"/>
</dbReference>
<evidence type="ECO:0000256" key="1">
    <source>
        <dbReference type="ARBA" id="ARBA00001947"/>
    </source>
</evidence>
<dbReference type="Pfam" id="PF08240">
    <property type="entry name" value="ADH_N"/>
    <property type="match status" value="1"/>
</dbReference>
<dbReference type="EMBL" id="PKSG01001086">
    <property type="protein sequence ID" value="POR31156.1"/>
    <property type="molecule type" value="Genomic_DNA"/>
</dbReference>
<comment type="cofactor">
    <cofactor evidence="1 9">
        <name>Zn(2+)</name>
        <dbReference type="ChEBI" id="CHEBI:29105"/>
    </cofactor>
</comment>
<name>A0A2S4KLT0_9HYPO</name>
<dbReference type="PROSITE" id="PS00061">
    <property type="entry name" value="ADH_SHORT"/>
    <property type="match status" value="1"/>
</dbReference>
<proteinExistence type="inferred from homology"/>
<dbReference type="InterPro" id="IPR045306">
    <property type="entry name" value="SDH-like"/>
</dbReference>
<dbReference type="PANTHER" id="PTHR43161:SF25">
    <property type="entry name" value="ALCOHOL DEHYDROGENASE, PUTATIVE (AFU_ORTHOLOGUE AFUA_1G14390)-RELATED"/>
    <property type="match status" value="1"/>
</dbReference>
<evidence type="ECO:0000256" key="6">
    <source>
        <dbReference type="ARBA" id="ARBA00022857"/>
    </source>
</evidence>
<feature type="domain" description="Enoyl reductase (ER)" evidence="10">
    <location>
        <begin position="312"/>
        <end position="668"/>
    </location>
</feature>
<keyword evidence="8" id="KW-0520">NAD</keyword>
<dbReference type="InterPro" id="IPR020904">
    <property type="entry name" value="Sc_DH/Rdtase_CS"/>
</dbReference>
<accession>A0A2S4KLT0</accession>
<protein>
    <submittedName>
        <fullName evidence="11">Sorbitol dehydrogenase</fullName>
    </submittedName>
</protein>
<evidence type="ECO:0000256" key="5">
    <source>
        <dbReference type="ARBA" id="ARBA00022833"/>
    </source>
</evidence>
<dbReference type="InterPro" id="IPR002328">
    <property type="entry name" value="ADH_Zn_CS"/>
</dbReference>
<evidence type="ECO:0000256" key="4">
    <source>
        <dbReference type="ARBA" id="ARBA00022723"/>
    </source>
</evidence>
<evidence type="ECO:0000256" key="7">
    <source>
        <dbReference type="ARBA" id="ARBA00023002"/>
    </source>
</evidence>
<dbReference type="Gene3D" id="3.90.180.10">
    <property type="entry name" value="Medium-chain alcohol dehydrogenases, catalytic domain"/>
    <property type="match status" value="1"/>
</dbReference>
<keyword evidence="7" id="KW-0560">Oxidoreductase</keyword>
<dbReference type="STRING" id="94208.A0A2S4KLT0"/>
<dbReference type="SUPFAM" id="SSF51735">
    <property type="entry name" value="NAD(P)-binding Rossmann-fold domains"/>
    <property type="match status" value="2"/>
</dbReference>
<evidence type="ECO:0000256" key="3">
    <source>
        <dbReference type="ARBA" id="ARBA00008072"/>
    </source>
</evidence>
<dbReference type="CDD" id="cd05285">
    <property type="entry name" value="sorbitol_DH"/>
    <property type="match status" value="1"/>
</dbReference>
<keyword evidence="12" id="KW-1185">Reference proteome</keyword>
<dbReference type="FunFam" id="3.40.50.720:FF:000398">
    <property type="entry name" value="Probable 2-deoxy-D-gluconate 3-dehydrogenase"/>
    <property type="match status" value="1"/>
</dbReference>
<comment type="caution">
    <text evidence="11">The sequence shown here is derived from an EMBL/GenBank/DDBJ whole genome shotgun (WGS) entry which is preliminary data.</text>
</comment>
<dbReference type="Pfam" id="PF00107">
    <property type="entry name" value="ADH_zinc_N"/>
    <property type="match status" value="1"/>
</dbReference>
<keyword evidence="6" id="KW-0521">NADP</keyword>
<dbReference type="GO" id="GO:0003939">
    <property type="term" value="F:L-iditol 2-dehydrogenase (NAD+) activity"/>
    <property type="evidence" value="ECO:0007669"/>
    <property type="project" value="TreeGrafter"/>
</dbReference>
<evidence type="ECO:0000259" key="10">
    <source>
        <dbReference type="SMART" id="SM00829"/>
    </source>
</evidence>
<comment type="pathway">
    <text evidence="2">Carbohydrate degradation.</text>
</comment>
<evidence type="ECO:0000256" key="2">
    <source>
        <dbReference type="ARBA" id="ARBA00004921"/>
    </source>
</evidence>
<dbReference type="PRINTS" id="PR00081">
    <property type="entry name" value="GDHRDH"/>
</dbReference>
<evidence type="ECO:0000256" key="8">
    <source>
        <dbReference type="ARBA" id="ARBA00023027"/>
    </source>
</evidence>
<dbReference type="Proteomes" id="UP000237481">
    <property type="component" value="Unassembled WGS sequence"/>
</dbReference>
<evidence type="ECO:0000313" key="12">
    <source>
        <dbReference type="Proteomes" id="UP000237481"/>
    </source>
</evidence>
<dbReference type="SMART" id="SM00829">
    <property type="entry name" value="PKS_ER"/>
    <property type="match status" value="1"/>
</dbReference>
<dbReference type="InterPro" id="IPR011032">
    <property type="entry name" value="GroES-like_sf"/>
</dbReference>
<dbReference type="InterPro" id="IPR002347">
    <property type="entry name" value="SDR_fam"/>
</dbReference>
<dbReference type="InterPro" id="IPR013149">
    <property type="entry name" value="ADH-like_C"/>
</dbReference>
<dbReference type="OrthoDB" id="5363962at2759"/>
<dbReference type="Gene3D" id="3.40.50.720">
    <property type="entry name" value="NAD(P)-binding Rossmann-like Domain"/>
    <property type="match status" value="2"/>
</dbReference>
<keyword evidence="4 9" id="KW-0479">Metal-binding</keyword>
<sequence length="674" mass="71794">MSTFLQKLFSLQGRTAVVTGGTRGIGQAMALSLAEAGADIILIQVRDDKNLETKHQIEALGRRATVYTADLSNQEQVEGLTKRILVDGHDPSILVTCAGIQRRHPAHQFPMSDWDEVLQVNLKTVWTLCRDLGAYMLTRTPDANRCGYRGSIVNVASLVSFQGGITVPAYAAAKGGIAQLTKALSNEWASKGVNVNAIAPGYVATDMNEALINNPERANSILARIPAGRWGTPEDFMGATVFLSGAGSLYVSGELLTVDGGWMGRCTSSGLDSEEVMRVIDQQMTTGWGINPCNLSTTVMATQSIDASVLYGPEDIRAETRTLGAPSPDELQVSIKATGICGSDLHYYKHFRNGDILVREPMSLGHESAGVVEAVGSGVTGFKAGDRVALEVGLSCGGCKLCDAGRYNLCPRMKFRGSAKVFPHFQGTLQKRINHPASMCYKLPENVTLEEGALLEPLSVAIHAVRRAALKPGVNALILGSGAVGLLVAAMLRVEKASSITIADIEEQRVNFATSNGFADKGVVVPRGRAETRSVDEKLALAQDTSALLMGGTDQQFDVVFECTGAETCVQAAIYSAAPSGRVMIIGMGTPVQTLPLLAAALREVDIVGVFRYANTYQYGIHLLANKGELGLPDVLKLVTQRYSGLNNVPSAFAAAARPVDDQGQLVIKVLIET</sequence>
<dbReference type="AlphaFoldDB" id="A0A2S4KLT0"/>
<dbReference type="PROSITE" id="PS00059">
    <property type="entry name" value="ADH_ZINC"/>
    <property type="match status" value="1"/>
</dbReference>
<dbReference type="SUPFAM" id="SSF50129">
    <property type="entry name" value="GroES-like"/>
    <property type="match status" value="1"/>
</dbReference>
<gene>
    <name evidence="11" type="ORF">TPAR_08634</name>
</gene>
<comment type="similarity">
    <text evidence="3 9">Belongs to the zinc-containing alcohol dehydrogenase family.</text>
</comment>
<organism evidence="11 12">
    <name type="scientific">Tolypocladium paradoxum</name>
    <dbReference type="NCBI Taxonomy" id="94208"/>
    <lineage>
        <taxon>Eukaryota</taxon>
        <taxon>Fungi</taxon>
        <taxon>Dikarya</taxon>
        <taxon>Ascomycota</taxon>
        <taxon>Pezizomycotina</taxon>
        <taxon>Sordariomycetes</taxon>
        <taxon>Hypocreomycetidae</taxon>
        <taxon>Hypocreales</taxon>
        <taxon>Ophiocordycipitaceae</taxon>
        <taxon>Tolypocladium</taxon>
    </lineage>
</organism>
<dbReference type="InterPro" id="IPR020843">
    <property type="entry name" value="ER"/>
</dbReference>
<dbReference type="InterPro" id="IPR013154">
    <property type="entry name" value="ADH-like_N"/>
</dbReference>
<keyword evidence="5 9" id="KW-0862">Zinc</keyword>
<evidence type="ECO:0000313" key="11">
    <source>
        <dbReference type="EMBL" id="POR31156.1"/>
    </source>
</evidence>
<dbReference type="InterPro" id="IPR036291">
    <property type="entry name" value="NAD(P)-bd_dom_sf"/>
</dbReference>